<protein>
    <submittedName>
        <fullName evidence="2">Phospholipid-binding protein MlaC</fullName>
    </submittedName>
</protein>
<dbReference type="Gene3D" id="1.10.10.640">
    <property type="entry name" value="phospholipid-binding protein"/>
    <property type="match status" value="1"/>
</dbReference>
<dbReference type="InterPro" id="IPR008869">
    <property type="entry name" value="MlaC/ttg2D"/>
</dbReference>
<dbReference type="STRING" id="1454004.AW11_03589"/>
<evidence type="ECO:0000313" key="2">
    <source>
        <dbReference type="EMBL" id="EXI85266.1"/>
    </source>
</evidence>
<evidence type="ECO:0000256" key="1">
    <source>
        <dbReference type="SAM" id="SignalP"/>
    </source>
</evidence>
<dbReference type="AlphaFoldDB" id="A0A011PCE6"/>
<keyword evidence="1" id="KW-0732">Signal</keyword>
<sequence length="204" mass="22864">MKYLLSLFFALTVLSGSAWAQQGSPDALVQKVTDDVLTIVRQDKDIQSGDTRKAIKLVETKVLPYFDFHRMTALAVGRNWSKATPEQKKRLAEEFKKLLVRTYSNALTSYKDQTITYRPSKIDAAETDVVVKTEIVQPGSKPVQLSYALEKQGDGWKVYDVIVAGVSLVTNYRGSFAQEVRNKGIDGLIQMLSERNTQLETSNP</sequence>
<feature type="signal peptide" evidence="1">
    <location>
        <begin position="1"/>
        <end position="20"/>
    </location>
</feature>
<dbReference type="PANTHER" id="PTHR36573:SF1">
    <property type="entry name" value="INTERMEMBRANE PHOSPHOLIPID TRANSPORT SYSTEM BINDING PROTEIN MLAC"/>
    <property type="match status" value="1"/>
</dbReference>
<dbReference type="Pfam" id="PF05494">
    <property type="entry name" value="MlaC"/>
    <property type="match status" value="1"/>
</dbReference>
<dbReference type="PIRSF" id="PIRSF004649">
    <property type="entry name" value="MlaC"/>
    <property type="match status" value="1"/>
</dbReference>
<feature type="chain" id="PRO_5001462824" evidence="1">
    <location>
        <begin position="21"/>
        <end position="204"/>
    </location>
</feature>
<dbReference type="PATRIC" id="fig|1454004.3.peg.3690"/>
<proteinExistence type="predicted"/>
<accession>A0A011PCE6</accession>
<dbReference type="eggNOG" id="COG2854">
    <property type="taxonomic scope" value="Bacteria"/>
</dbReference>
<dbReference type="Proteomes" id="UP000022141">
    <property type="component" value="Unassembled WGS sequence"/>
</dbReference>
<gene>
    <name evidence="2" type="primary">mlaC</name>
    <name evidence="2" type="ORF">AW11_03589</name>
</gene>
<keyword evidence="3" id="KW-1185">Reference proteome</keyword>
<reference evidence="2" key="1">
    <citation type="submission" date="2014-02" db="EMBL/GenBank/DDBJ databases">
        <title>Expanding our view of genomic diversity in Candidatus Accumulibacter clades.</title>
        <authorList>
            <person name="Skennerton C.T."/>
            <person name="Barr J.J."/>
            <person name="Slater F.R."/>
            <person name="Bond P.L."/>
            <person name="Tyson G.W."/>
        </authorList>
    </citation>
    <scope>NUCLEOTIDE SEQUENCE [LARGE SCALE GENOMIC DNA]</scope>
</reference>
<evidence type="ECO:0000313" key="3">
    <source>
        <dbReference type="Proteomes" id="UP000022141"/>
    </source>
</evidence>
<organism evidence="2 3">
    <name type="scientific">Accumulibacter regalis</name>
    <dbReference type="NCBI Taxonomy" id="522306"/>
    <lineage>
        <taxon>Bacteria</taxon>
        <taxon>Pseudomonadati</taxon>
        <taxon>Pseudomonadota</taxon>
        <taxon>Betaproteobacteria</taxon>
        <taxon>Candidatus Accumulibacter</taxon>
    </lineage>
</organism>
<name>A0A011PCE6_ACCRE</name>
<dbReference type="EMBL" id="JEMY01000057">
    <property type="protein sequence ID" value="EXI85266.1"/>
    <property type="molecule type" value="Genomic_DNA"/>
</dbReference>
<dbReference type="Gene3D" id="3.10.450.50">
    <property type="match status" value="1"/>
</dbReference>
<comment type="caution">
    <text evidence="2">The sequence shown here is derived from an EMBL/GenBank/DDBJ whole genome shotgun (WGS) entry which is preliminary data.</text>
</comment>
<dbReference type="PANTHER" id="PTHR36573">
    <property type="entry name" value="INTERMEMBRANE PHOSPHOLIPID TRANSPORT SYSTEM BINDING PROTEIN MLAC"/>
    <property type="match status" value="1"/>
</dbReference>